<feature type="transmembrane region" description="Helical" evidence="1">
    <location>
        <begin position="41"/>
        <end position="60"/>
    </location>
</feature>
<reference evidence="2" key="1">
    <citation type="submission" date="2023-01" db="EMBL/GenBank/DDBJ databases">
        <title>Panoramic Analysis of Coronaviruses Carried by Representative Bat Species in Southern China to Better Understand the Coronavirus Sphere.</title>
        <authorList>
            <person name="Han Y."/>
            <person name="Xu P."/>
            <person name="Wang Y."/>
            <person name="Zhao W."/>
            <person name="Wang J."/>
            <person name="Jin Q."/>
            <person name="Wu Z."/>
        </authorList>
    </citation>
    <scope>NUCLEOTIDE SEQUENCE</scope>
    <source>
        <strain evidence="2">BtHp-BetaCoV/HB2020-Q241</strain>
    </source>
</reference>
<proteinExistence type="predicted"/>
<organism evidence="2">
    <name type="scientific">Bat Coronavirus HpHB20</name>
    <dbReference type="NCBI Taxonomy" id="3018839"/>
    <lineage>
        <taxon>Viruses</taxon>
        <taxon>Riboviria</taxon>
        <taxon>Orthornavirae</taxon>
        <taxon>Pisuviricota</taxon>
        <taxon>Pisoniviricetes</taxon>
        <taxon>Nidovirales</taxon>
        <taxon>Cornidovirineae</taxon>
        <taxon>Coronaviridae</taxon>
        <taxon>Orthocoronavirinae</taxon>
    </lineage>
</organism>
<name>A0AA49EEF4_9NIDO</name>
<evidence type="ECO:0000313" key="2">
    <source>
        <dbReference type="EMBL" id="WCC63194.1"/>
    </source>
</evidence>
<dbReference type="EMBL" id="OQ175261">
    <property type="protein sequence ID" value="WCC63194.1"/>
    <property type="molecule type" value="Genomic_RNA"/>
</dbReference>
<accession>A0AA49EEF4</accession>
<gene>
    <name evidence="2" type="primary">ORF4</name>
</gene>
<keyword evidence="1" id="KW-1133">Transmembrane helix</keyword>
<protein>
    <submittedName>
        <fullName evidence="2">ORF4 protein</fullName>
    </submittedName>
</protein>
<feature type="transmembrane region" description="Helical" evidence="1">
    <location>
        <begin position="94"/>
        <end position="116"/>
    </location>
</feature>
<evidence type="ECO:0000256" key="1">
    <source>
        <dbReference type="SAM" id="Phobius"/>
    </source>
</evidence>
<feature type="transmembrane region" description="Helical" evidence="1">
    <location>
        <begin position="72"/>
        <end position="88"/>
    </location>
</feature>
<keyword evidence="1" id="KW-0812">Transmembrane</keyword>
<keyword evidence="1" id="KW-0472">Membrane</keyword>
<sequence>MDFFSLYTFGSLHMHAAKLASLLSNSTEHVEHSVQHLNTKLTADIMLCIFLVIYLICYFLRTDSFIAVVFKYLAGLLTGGFLCLGLFLDTPTLLLKATIGVVLFMFSLGFICRITLAIRCKSLVPLCADDDCFVNYTAGGKTYCMPFDPNEPYLTLVVHQNGITCGSYKLYGDVSIADRIYLVTLTKSVPYSLQNIFDAELCTIAFYIADCAVIENHTTAGKTPRLELKPDPIYEVPCATIDVPL</sequence>